<sequence length="132" mass="15519">MHLIIVKALTTTSFKNFKYAVKEFGDKELWSSNTDKQLIKWSRALEKYKIDEFVINKLEDGQEEEEQKLTVTEKNHESEADDIVAESFQQNPIAENIYTNLLRDLRLSFGQNLILEEDKRHIQPEFQNISAE</sequence>
<gene>
    <name evidence="1" type="ORF">INT47_010894</name>
</gene>
<name>A0A8H7RCE3_9FUNG</name>
<proteinExistence type="predicted"/>
<reference evidence="1" key="1">
    <citation type="submission" date="2020-12" db="EMBL/GenBank/DDBJ databases">
        <title>Metabolic potential, ecology and presence of endohyphal bacteria is reflected in genomic diversity of Mucoromycotina.</title>
        <authorList>
            <person name="Muszewska A."/>
            <person name="Okrasinska A."/>
            <person name="Steczkiewicz K."/>
            <person name="Drgas O."/>
            <person name="Orlowska M."/>
            <person name="Perlinska-Lenart U."/>
            <person name="Aleksandrzak-Piekarczyk T."/>
            <person name="Szatraj K."/>
            <person name="Zielenkiewicz U."/>
            <person name="Pilsyk S."/>
            <person name="Malc E."/>
            <person name="Mieczkowski P."/>
            <person name="Kruszewska J.S."/>
            <person name="Biernat P."/>
            <person name="Pawlowska J."/>
        </authorList>
    </citation>
    <scope>NUCLEOTIDE SEQUENCE</scope>
    <source>
        <strain evidence="1">WA0000017839</strain>
    </source>
</reference>
<dbReference type="EMBL" id="JAEPRD010000022">
    <property type="protein sequence ID" value="KAG2207910.1"/>
    <property type="molecule type" value="Genomic_DNA"/>
</dbReference>
<keyword evidence="2" id="KW-1185">Reference proteome</keyword>
<protein>
    <submittedName>
        <fullName evidence="1">Uncharacterized protein</fullName>
    </submittedName>
</protein>
<evidence type="ECO:0000313" key="2">
    <source>
        <dbReference type="Proteomes" id="UP000603453"/>
    </source>
</evidence>
<comment type="caution">
    <text evidence="1">The sequence shown here is derived from an EMBL/GenBank/DDBJ whole genome shotgun (WGS) entry which is preliminary data.</text>
</comment>
<dbReference type="Proteomes" id="UP000603453">
    <property type="component" value="Unassembled WGS sequence"/>
</dbReference>
<organism evidence="1 2">
    <name type="scientific">Mucor saturninus</name>
    <dbReference type="NCBI Taxonomy" id="64648"/>
    <lineage>
        <taxon>Eukaryota</taxon>
        <taxon>Fungi</taxon>
        <taxon>Fungi incertae sedis</taxon>
        <taxon>Mucoromycota</taxon>
        <taxon>Mucoromycotina</taxon>
        <taxon>Mucoromycetes</taxon>
        <taxon>Mucorales</taxon>
        <taxon>Mucorineae</taxon>
        <taxon>Mucoraceae</taxon>
        <taxon>Mucor</taxon>
    </lineage>
</organism>
<evidence type="ECO:0000313" key="1">
    <source>
        <dbReference type="EMBL" id="KAG2207910.1"/>
    </source>
</evidence>
<dbReference type="AlphaFoldDB" id="A0A8H7RCE3"/>
<accession>A0A8H7RCE3</accession>